<protein>
    <submittedName>
        <fullName evidence="1">Uncharacterized protein</fullName>
    </submittedName>
</protein>
<accession>A0A6C0G3D1</accession>
<dbReference type="EMBL" id="CP048209">
    <property type="protein sequence ID" value="QHT62513.1"/>
    <property type="molecule type" value="Genomic_DNA"/>
</dbReference>
<dbReference type="Proteomes" id="UP000476064">
    <property type="component" value="Chromosome"/>
</dbReference>
<proteinExistence type="predicted"/>
<gene>
    <name evidence="1" type="ORF">GXP70_22690</name>
</gene>
<dbReference type="KEGG" id="plyc:GXP70_22690"/>
<dbReference type="RefSeq" id="WP_162358946.1">
    <property type="nucleotide sequence ID" value="NZ_CP048209.1"/>
</dbReference>
<organism evidence="1 2">
    <name type="scientific">Paenibacillus lycopersici</name>
    <dbReference type="NCBI Taxonomy" id="2704462"/>
    <lineage>
        <taxon>Bacteria</taxon>
        <taxon>Bacillati</taxon>
        <taxon>Bacillota</taxon>
        <taxon>Bacilli</taxon>
        <taxon>Bacillales</taxon>
        <taxon>Paenibacillaceae</taxon>
        <taxon>Paenibacillus</taxon>
    </lineage>
</organism>
<evidence type="ECO:0000313" key="1">
    <source>
        <dbReference type="EMBL" id="QHT62513.1"/>
    </source>
</evidence>
<dbReference type="AlphaFoldDB" id="A0A6C0G3D1"/>
<name>A0A6C0G3D1_9BACL</name>
<reference evidence="1 2" key="1">
    <citation type="submission" date="2020-01" db="EMBL/GenBank/DDBJ databases">
        <title>Paenibacillus sp. nov., isolated from tomato rhizosphere.</title>
        <authorList>
            <person name="Weon H.-Y."/>
            <person name="Lee S.A."/>
        </authorList>
    </citation>
    <scope>NUCLEOTIDE SEQUENCE [LARGE SCALE GENOMIC DNA]</scope>
    <source>
        <strain evidence="1 2">12200R-189</strain>
    </source>
</reference>
<sequence>MHGYLVPYTEDKLRQYREADGEFRRLWEERYSASSTARTLGFAAAGWRTLLLRRRSNERRRRDTSLK</sequence>
<evidence type="ECO:0000313" key="2">
    <source>
        <dbReference type="Proteomes" id="UP000476064"/>
    </source>
</evidence>
<keyword evidence="2" id="KW-1185">Reference proteome</keyword>